<comment type="caution">
    <text evidence="1">The sequence shown here is derived from an EMBL/GenBank/DDBJ whole genome shotgun (WGS) entry which is preliminary data.</text>
</comment>
<dbReference type="NCBIfam" id="NF004858">
    <property type="entry name" value="PRK06213.1"/>
    <property type="match status" value="1"/>
</dbReference>
<dbReference type="EMBL" id="AZHW01000402">
    <property type="protein sequence ID" value="ETW99802.1"/>
    <property type="molecule type" value="Genomic_DNA"/>
</dbReference>
<name>W4LPE0_ENTF1</name>
<dbReference type="HOGENOM" id="CLU_009834_7_5_7"/>
<dbReference type="Pfam" id="PF00378">
    <property type="entry name" value="ECH_1"/>
    <property type="match status" value="1"/>
</dbReference>
<organism evidence="1 2">
    <name type="scientific">Entotheonella factor</name>
    <dbReference type="NCBI Taxonomy" id="1429438"/>
    <lineage>
        <taxon>Bacteria</taxon>
        <taxon>Pseudomonadati</taxon>
        <taxon>Nitrospinota/Tectimicrobiota group</taxon>
        <taxon>Candidatus Tectimicrobiota</taxon>
        <taxon>Candidatus Entotheonellia</taxon>
        <taxon>Candidatus Entotheonellales</taxon>
        <taxon>Candidatus Entotheonellaceae</taxon>
        <taxon>Candidatus Entotheonella</taxon>
    </lineage>
</organism>
<reference evidence="1 2" key="1">
    <citation type="journal article" date="2014" name="Nature">
        <title>An environmental bacterial taxon with a large and distinct metabolic repertoire.</title>
        <authorList>
            <person name="Wilson M.C."/>
            <person name="Mori T."/>
            <person name="Ruckert C."/>
            <person name="Uria A.R."/>
            <person name="Helf M.J."/>
            <person name="Takada K."/>
            <person name="Gernert C."/>
            <person name="Steffens U.A."/>
            <person name="Heycke N."/>
            <person name="Schmitt S."/>
            <person name="Rinke C."/>
            <person name="Helfrich E.J."/>
            <person name="Brachmann A.O."/>
            <person name="Gurgui C."/>
            <person name="Wakimoto T."/>
            <person name="Kracht M."/>
            <person name="Crusemann M."/>
            <person name="Hentschel U."/>
            <person name="Abe I."/>
            <person name="Matsunaga S."/>
            <person name="Kalinowski J."/>
            <person name="Takeyama H."/>
            <person name="Piel J."/>
        </authorList>
    </citation>
    <scope>NUCLEOTIDE SEQUENCE [LARGE SCALE GENOMIC DNA]</scope>
    <source>
        <strain evidence="2">TSY1</strain>
    </source>
</reference>
<dbReference type="PANTHER" id="PTHR11941">
    <property type="entry name" value="ENOYL-COA HYDRATASE-RELATED"/>
    <property type="match status" value="1"/>
</dbReference>
<evidence type="ECO:0008006" key="3">
    <source>
        <dbReference type="Google" id="ProtNLM"/>
    </source>
</evidence>
<dbReference type="GO" id="GO:0006635">
    <property type="term" value="P:fatty acid beta-oxidation"/>
    <property type="evidence" value="ECO:0007669"/>
    <property type="project" value="TreeGrafter"/>
</dbReference>
<dbReference type="Gene3D" id="3.90.226.10">
    <property type="entry name" value="2-enoyl-CoA Hydratase, Chain A, domain 1"/>
    <property type="match status" value="1"/>
</dbReference>
<dbReference type="CDD" id="cd06558">
    <property type="entry name" value="crotonase-like"/>
    <property type="match status" value="1"/>
</dbReference>
<dbReference type="SUPFAM" id="SSF52096">
    <property type="entry name" value="ClpP/crotonase"/>
    <property type="match status" value="1"/>
</dbReference>
<accession>W4LPE0</accession>
<sequence>MMNVELNGKVAIITLDDGKANAMSPAFSRAVLDGLERAKAEAQAVLMVGRPGRFSAGFDLQVIAQGGEARTHMVELGVKMLYSLFTHPQPVVMACTGHALAGGAFILLTGDTRIGTKGDFKIGLNEVAIGMSLPDWGIALAQNRLSRRHITAATIQARIYDPEGAVDAGYLDEVCEADALLETALARAHALAELPQANYANMKTLMRRDAIEQIQQSMN</sequence>
<dbReference type="AlphaFoldDB" id="W4LPE0"/>
<dbReference type="Proteomes" id="UP000019141">
    <property type="component" value="Unassembled WGS sequence"/>
</dbReference>
<protein>
    <recommendedName>
        <fullName evidence="3">Enoyl-CoA hydratase</fullName>
    </recommendedName>
</protein>
<evidence type="ECO:0000313" key="2">
    <source>
        <dbReference type="Proteomes" id="UP000019141"/>
    </source>
</evidence>
<proteinExistence type="predicted"/>
<keyword evidence="2" id="KW-1185">Reference proteome</keyword>
<dbReference type="GO" id="GO:0003824">
    <property type="term" value="F:catalytic activity"/>
    <property type="evidence" value="ECO:0007669"/>
    <property type="project" value="UniProtKB-ARBA"/>
</dbReference>
<dbReference type="InterPro" id="IPR001753">
    <property type="entry name" value="Enoyl-CoA_hydra/iso"/>
</dbReference>
<gene>
    <name evidence="1" type="ORF">ETSY1_13640</name>
</gene>
<dbReference type="PANTHER" id="PTHR11941:SF54">
    <property type="entry name" value="ENOYL-COA HYDRATASE, MITOCHONDRIAL"/>
    <property type="match status" value="1"/>
</dbReference>
<dbReference type="InterPro" id="IPR029045">
    <property type="entry name" value="ClpP/crotonase-like_dom_sf"/>
</dbReference>
<evidence type="ECO:0000313" key="1">
    <source>
        <dbReference type="EMBL" id="ETW99802.1"/>
    </source>
</evidence>